<evidence type="ECO:0000313" key="2">
    <source>
        <dbReference type="EMBL" id="GAM73659.1"/>
    </source>
</evidence>
<gene>
    <name evidence="2" type="ORF">JCM19241_3114</name>
</gene>
<keyword evidence="1" id="KW-1133">Transmembrane helix</keyword>
<reference evidence="2 3" key="1">
    <citation type="submission" date="2015-01" db="EMBL/GenBank/DDBJ databases">
        <title>Vibrio sp. C94 JCM 19241 whole genome shotgun sequence.</title>
        <authorList>
            <person name="Sawabe T."/>
            <person name="Meirelles P."/>
            <person name="Feng G."/>
            <person name="Sayaka M."/>
            <person name="Hattori M."/>
            <person name="Ohkuma M."/>
        </authorList>
    </citation>
    <scope>NUCLEOTIDE SEQUENCE [LARGE SCALE GENOMIC DNA]</scope>
    <source>
        <strain evidence="3">JCM 19241</strain>
    </source>
</reference>
<dbReference type="AlphaFoldDB" id="A0A0B8QGA3"/>
<reference evidence="2 3" key="2">
    <citation type="submission" date="2015-01" db="EMBL/GenBank/DDBJ databases">
        <authorList>
            <consortium name="NBRP consortium"/>
            <person name="Sawabe T."/>
            <person name="Meirelles P."/>
            <person name="Feng G."/>
            <person name="Sayaka M."/>
            <person name="Hattori M."/>
            <person name="Ohkuma M."/>
        </authorList>
    </citation>
    <scope>NUCLEOTIDE SEQUENCE [LARGE SCALE GENOMIC DNA]</scope>
    <source>
        <strain evidence="3">JCM 19241</strain>
    </source>
</reference>
<feature type="transmembrane region" description="Helical" evidence="1">
    <location>
        <begin position="184"/>
        <end position="204"/>
    </location>
</feature>
<accession>A0A0B8QGA3</accession>
<sequence length="213" mass="23199">MDRKLRDKLYVGIALIVFGLFVTMSGQGKANHSFSVDTASIHASDVPITLLFKHFANCEASSSLEVACARGVSDYQLNAPDSVSLVALSLDNENDRLVFRKDQNDNWRMVTVIDEFSTSLQRHMLASGVGDKVLGSLLTVNAEDYVITYLNGEGNLVNTTGASNLESVKTTLTEAGAQAKTYRIVMYVGITMMLIGGLAIIWVMRKKAQKKAA</sequence>
<dbReference type="Proteomes" id="UP000031666">
    <property type="component" value="Unassembled WGS sequence"/>
</dbReference>
<name>A0A0B8QGA3_9VIBR</name>
<keyword evidence="1" id="KW-0472">Membrane</keyword>
<evidence type="ECO:0000313" key="3">
    <source>
        <dbReference type="Proteomes" id="UP000031666"/>
    </source>
</evidence>
<organism evidence="2 3">
    <name type="scientific">Vibrio ishigakensis</name>
    <dbReference type="NCBI Taxonomy" id="1481914"/>
    <lineage>
        <taxon>Bacteria</taxon>
        <taxon>Pseudomonadati</taxon>
        <taxon>Pseudomonadota</taxon>
        <taxon>Gammaproteobacteria</taxon>
        <taxon>Vibrionales</taxon>
        <taxon>Vibrionaceae</taxon>
        <taxon>Vibrio</taxon>
    </lineage>
</organism>
<comment type="caution">
    <text evidence="2">The sequence shown here is derived from an EMBL/GenBank/DDBJ whole genome shotgun (WGS) entry which is preliminary data.</text>
</comment>
<protein>
    <submittedName>
        <fullName evidence="2">Uncharacterized protein</fullName>
    </submittedName>
</protein>
<evidence type="ECO:0000256" key="1">
    <source>
        <dbReference type="SAM" id="Phobius"/>
    </source>
</evidence>
<dbReference type="EMBL" id="BBSC01000001">
    <property type="protein sequence ID" value="GAM73659.1"/>
    <property type="molecule type" value="Genomic_DNA"/>
</dbReference>
<keyword evidence="1" id="KW-0812">Transmembrane</keyword>
<proteinExistence type="predicted"/>